<proteinExistence type="predicted"/>
<evidence type="ECO:0000313" key="1">
    <source>
        <dbReference type="EMBL" id="MBB5364032.1"/>
    </source>
</evidence>
<organism evidence="1 2">
    <name type="scientific">Deinococcus humi</name>
    <dbReference type="NCBI Taxonomy" id="662880"/>
    <lineage>
        <taxon>Bacteria</taxon>
        <taxon>Thermotogati</taxon>
        <taxon>Deinococcota</taxon>
        <taxon>Deinococci</taxon>
        <taxon>Deinococcales</taxon>
        <taxon>Deinococcaceae</taxon>
        <taxon>Deinococcus</taxon>
    </lineage>
</organism>
<reference evidence="1 2" key="1">
    <citation type="submission" date="2020-08" db="EMBL/GenBank/DDBJ databases">
        <title>Genomic Encyclopedia of Type Strains, Phase IV (KMG-IV): sequencing the most valuable type-strain genomes for metagenomic binning, comparative biology and taxonomic classification.</title>
        <authorList>
            <person name="Goeker M."/>
        </authorList>
    </citation>
    <scope>NUCLEOTIDE SEQUENCE [LARGE SCALE GENOMIC DNA]</scope>
    <source>
        <strain evidence="1 2">DSM 27939</strain>
    </source>
</reference>
<accession>A0A7W8JVJ8</accession>
<dbReference type="RefSeq" id="WP_184133828.1">
    <property type="nucleotide sequence ID" value="NZ_JACHFL010000008.1"/>
</dbReference>
<protein>
    <submittedName>
        <fullName evidence="1">Uncharacterized protein</fullName>
    </submittedName>
</protein>
<sequence length="72" mass="7502">MTILAPTRTLRPTWAVLAADARARGVTGLRCDSCGHVHGLGMIGRGCNASHPTIDGATCEGWDLTEIKGGRA</sequence>
<keyword evidence="2" id="KW-1185">Reference proteome</keyword>
<dbReference type="Proteomes" id="UP000552709">
    <property type="component" value="Unassembled WGS sequence"/>
</dbReference>
<evidence type="ECO:0000313" key="2">
    <source>
        <dbReference type="Proteomes" id="UP000552709"/>
    </source>
</evidence>
<dbReference type="EMBL" id="JACHFL010000008">
    <property type="protein sequence ID" value="MBB5364032.1"/>
    <property type="molecule type" value="Genomic_DNA"/>
</dbReference>
<gene>
    <name evidence="1" type="ORF">HNQ08_003139</name>
</gene>
<dbReference type="AlphaFoldDB" id="A0A7W8JVJ8"/>
<comment type="caution">
    <text evidence="1">The sequence shown here is derived from an EMBL/GenBank/DDBJ whole genome shotgun (WGS) entry which is preliminary data.</text>
</comment>
<name>A0A7W8JVJ8_9DEIO</name>